<accession>A0A1X7AQK3</accession>
<protein>
    <recommendedName>
        <fullName evidence="2">Putative auto-transporter adhesin head GIN domain-containing protein</fullName>
    </recommendedName>
</protein>
<dbReference type="AlphaFoldDB" id="A0A1X7AQK3"/>
<sequence length="303" mass="32334">MGLRSFSSLKAGAVVCSLAMGSVVGAAVAEATESRWTVYRVRSLLDFGQIRKMMDEMLDSSGFSGSFRIPKQIVEESQPALSYRQGPVVGNREISELTVPLPDGDLSRKVVLDLPMELDVVVNPDAVPSLHFSGESNIISRITPELGSKQELTFTTQQALEAYELVKGTLTLPALESFQLNALANVNINLNEHPASRLRLVVNGFGEVKVTGKVSVLNAIVKKGSADLLGLTVEEDLLLRVASYANASVNAEGSILQPDIQKRGSACYSGEPREILSGGSGSIEPCLVLPDDSAAVDEESTKS</sequence>
<evidence type="ECO:0000259" key="2">
    <source>
        <dbReference type="Pfam" id="PF10988"/>
    </source>
</evidence>
<dbReference type="Pfam" id="PF10988">
    <property type="entry name" value="DUF2807"/>
    <property type="match status" value="1"/>
</dbReference>
<evidence type="ECO:0000313" key="4">
    <source>
        <dbReference type="Proteomes" id="UP000196573"/>
    </source>
</evidence>
<evidence type="ECO:0000256" key="1">
    <source>
        <dbReference type="SAM" id="SignalP"/>
    </source>
</evidence>
<dbReference type="RefSeq" id="WP_087113006.1">
    <property type="nucleotide sequence ID" value="NZ_CBCSCN010000016.1"/>
</dbReference>
<dbReference type="InterPro" id="IPR021255">
    <property type="entry name" value="DUF2807"/>
</dbReference>
<reference evidence="3 4" key="1">
    <citation type="submission" date="2017-03" db="EMBL/GenBank/DDBJ databases">
        <authorList>
            <person name="Afonso C.L."/>
            <person name="Miller P.J."/>
            <person name="Scott M.A."/>
            <person name="Spackman E."/>
            <person name="Goraichik I."/>
            <person name="Dimitrov K.M."/>
            <person name="Suarez D.L."/>
            <person name="Swayne D.E."/>
        </authorList>
    </citation>
    <scope>NUCLEOTIDE SEQUENCE [LARGE SCALE GENOMIC DNA]</scope>
    <source>
        <strain evidence="3">SB41UT1</strain>
    </source>
</reference>
<organism evidence="3 4">
    <name type="scientific">Parendozoicomonas haliclonae</name>
    <dbReference type="NCBI Taxonomy" id="1960125"/>
    <lineage>
        <taxon>Bacteria</taxon>
        <taxon>Pseudomonadati</taxon>
        <taxon>Pseudomonadota</taxon>
        <taxon>Gammaproteobacteria</taxon>
        <taxon>Oceanospirillales</taxon>
        <taxon>Endozoicomonadaceae</taxon>
        <taxon>Parendozoicomonas</taxon>
    </lineage>
</organism>
<feature type="signal peptide" evidence="1">
    <location>
        <begin position="1"/>
        <end position="26"/>
    </location>
</feature>
<keyword evidence="4" id="KW-1185">Reference proteome</keyword>
<gene>
    <name evidence="3" type="ORF">EHSB41UT_04387</name>
</gene>
<proteinExistence type="predicted"/>
<keyword evidence="1" id="KW-0732">Signal</keyword>
<dbReference type="Gene3D" id="2.160.20.120">
    <property type="match status" value="1"/>
</dbReference>
<name>A0A1X7AQK3_9GAMM</name>
<feature type="domain" description="Putative auto-transporter adhesin head GIN" evidence="2">
    <location>
        <begin position="176"/>
        <end position="272"/>
    </location>
</feature>
<dbReference type="Proteomes" id="UP000196573">
    <property type="component" value="Unassembled WGS sequence"/>
</dbReference>
<dbReference type="EMBL" id="FWPT01000013">
    <property type="protein sequence ID" value="SMA50576.1"/>
    <property type="molecule type" value="Genomic_DNA"/>
</dbReference>
<feature type="chain" id="PRO_5013049947" description="Putative auto-transporter adhesin head GIN domain-containing protein" evidence="1">
    <location>
        <begin position="27"/>
        <end position="303"/>
    </location>
</feature>
<evidence type="ECO:0000313" key="3">
    <source>
        <dbReference type="EMBL" id="SMA50576.1"/>
    </source>
</evidence>